<protein>
    <submittedName>
        <fullName evidence="1">8691_t:CDS:1</fullName>
    </submittedName>
</protein>
<dbReference type="AlphaFoldDB" id="A0A9N9I3U6"/>
<dbReference type="EMBL" id="CAJVPY010010380">
    <property type="protein sequence ID" value="CAG8718262.1"/>
    <property type="molecule type" value="Genomic_DNA"/>
</dbReference>
<sequence length="51" mass="6003">EFLLFFHQIVTCILLSLKLYEPRKDPSTSDEVYGFLNIVEKPYIQILALPF</sequence>
<comment type="caution">
    <text evidence="1">The sequence shown here is derived from an EMBL/GenBank/DDBJ whole genome shotgun (WGS) entry which is preliminary data.</text>
</comment>
<dbReference type="Proteomes" id="UP000789405">
    <property type="component" value="Unassembled WGS sequence"/>
</dbReference>
<name>A0A9N9I3U6_9GLOM</name>
<gene>
    <name evidence="1" type="ORF">DERYTH_LOCUS14113</name>
</gene>
<evidence type="ECO:0000313" key="1">
    <source>
        <dbReference type="EMBL" id="CAG8718262.1"/>
    </source>
</evidence>
<feature type="non-terminal residue" evidence="1">
    <location>
        <position position="1"/>
    </location>
</feature>
<reference evidence="1" key="1">
    <citation type="submission" date="2021-06" db="EMBL/GenBank/DDBJ databases">
        <authorList>
            <person name="Kallberg Y."/>
            <person name="Tangrot J."/>
            <person name="Rosling A."/>
        </authorList>
    </citation>
    <scope>NUCLEOTIDE SEQUENCE</scope>
    <source>
        <strain evidence="1">MA453B</strain>
    </source>
</reference>
<keyword evidence="2" id="KW-1185">Reference proteome</keyword>
<evidence type="ECO:0000313" key="2">
    <source>
        <dbReference type="Proteomes" id="UP000789405"/>
    </source>
</evidence>
<organism evidence="1 2">
    <name type="scientific">Dentiscutata erythropus</name>
    <dbReference type="NCBI Taxonomy" id="1348616"/>
    <lineage>
        <taxon>Eukaryota</taxon>
        <taxon>Fungi</taxon>
        <taxon>Fungi incertae sedis</taxon>
        <taxon>Mucoromycota</taxon>
        <taxon>Glomeromycotina</taxon>
        <taxon>Glomeromycetes</taxon>
        <taxon>Diversisporales</taxon>
        <taxon>Gigasporaceae</taxon>
        <taxon>Dentiscutata</taxon>
    </lineage>
</organism>
<accession>A0A9N9I3U6</accession>
<proteinExistence type="predicted"/>